<dbReference type="EMBL" id="CP053452">
    <property type="protein sequence ID" value="QJX01138.1"/>
    <property type="molecule type" value="Genomic_DNA"/>
</dbReference>
<sequence>MWTVASAIGSGRQPTADSSGIQEDLEMVAPVVLSDVARRAVLGGDAESLAARLTRAAYEVALRHGPDRPFTELELALWREIRAIVLGATDPLQAV</sequence>
<feature type="compositionally biased region" description="Polar residues" evidence="1">
    <location>
        <begin position="12"/>
        <end position="21"/>
    </location>
</feature>
<evidence type="ECO:0000256" key="1">
    <source>
        <dbReference type="SAM" id="MobiDB-lite"/>
    </source>
</evidence>
<gene>
    <name evidence="2" type="ORF">FTUN_8777</name>
</gene>
<accession>A0A6M5Z413</accession>
<evidence type="ECO:0000313" key="3">
    <source>
        <dbReference type="Proteomes" id="UP000503447"/>
    </source>
</evidence>
<dbReference type="AlphaFoldDB" id="A0A6M5Z413"/>
<dbReference type="KEGG" id="ftj:FTUN_8777"/>
<name>A0A6M5Z413_9BACT</name>
<keyword evidence="3" id="KW-1185">Reference proteome</keyword>
<protein>
    <submittedName>
        <fullName evidence="2">Uncharacterized protein</fullName>
    </submittedName>
</protein>
<dbReference type="Proteomes" id="UP000503447">
    <property type="component" value="Chromosome"/>
</dbReference>
<organism evidence="2 3">
    <name type="scientific">Frigoriglobus tundricola</name>
    <dbReference type="NCBI Taxonomy" id="2774151"/>
    <lineage>
        <taxon>Bacteria</taxon>
        <taxon>Pseudomonadati</taxon>
        <taxon>Planctomycetota</taxon>
        <taxon>Planctomycetia</taxon>
        <taxon>Gemmatales</taxon>
        <taxon>Gemmataceae</taxon>
        <taxon>Frigoriglobus</taxon>
    </lineage>
</organism>
<reference evidence="3" key="1">
    <citation type="submission" date="2020-05" db="EMBL/GenBank/DDBJ databases">
        <title>Frigoriglobus tundricola gen. nov., sp. nov., a psychrotolerant cellulolytic planctomycete of the family Gemmataceae with two divergent copies of 16S rRNA gene.</title>
        <authorList>
            <person name="Kulichevskaya I.S."/>
            <person name="Ivanova A.A."/>
            <person name="Naumoff D.G."/>
            <person name="Beletsky A.V."/>
            <person name="Rijpstra W.I.C."/>
            <person name="Sinninghe Damste J.S."/>
            <person name="Mardanov A.V."/>
            <person name="Ravin N.V."/>
            <person name="Dedysh S.N."/>
        </authorList>
    </citation>
    <scope>NUCLEOTIDE SEQUENCE [LARGE SCALE GENOMIC DNA]</scope>
    <source>
        <strain evidence="3">PL17</strain>
    </source>
</reference>
<evidence type="ECO:0000313" key="2">
    <source>
        <dbReference type="EMBL" id="QJX01138.1"/>
    </source>
</evidence>
<feature type="region of interest" description="Disordered" evidence="1">
    <location>
        <begin position="1"/>
        <end position="21"/>
    </location>
</feature>
<proteinExistence type="predicted"/>